<keyword evidence="1" id="KW-0472">Membrane</keyword>
<proteinExistence type="predicted"/>
<keyword evidence="1" id="KW-1133">Transmembrane helix</keyword>
<dbReference type="KEGG" id="cgh:CGC50_05735"/>
<dbReference type="Proteomes" id="UP000217250">
    <property type="component" value="Chromosome"/>
</dbReference>
<dbReference type="AlphaFoldDB" id="A0A250FNI0"/>
<reference evidence="3" key="1">
    <citation type="submission" date="2017-06" db="EMBL/GenBank/DDBJ databases">
        <title>Capnocytophaga spp. assemblies.</title>
        <authorList>
            <person name="Gulvik C.A."/>
        </authorList>
    </citation>
    <scope>NUCLEOTIDE SEQUENCE [LARGE SCALE GENOMIC DNA]</scope>
    <source>
        <strain evidence="3">H1496</strain>
    </source>
</reference>
<accession>A0A250FNI0</accession>
<protein>
    <submittedName>
        <fullName evidence="2">Uncharacterized protein</fullName>
    </submittedName>
</protein>
<feature type="transmembrane region" description="Helical" evidence="1">
    <location>
        <begin position="6"/>
        <end position="27"/>
    </location>
</feature>
<name>A0A250FNI0_9FLAO</name>
<dbReference type="OMA" id="FEHNLSQ"/>
<sequence>MFQQILSFCLPAVIVAVLAYFFFQLYFKNEDKKRNYQLLKDLQREALPLRLQAYERLVLLLDRTSPQKLALRVAPATADKQAYELLLIEHINAEFEHNITQQIFVSENLWNVILISKNATLQIIHRIATDTNIPDAQKLREAIITEFTNKPAPSTNAISHLVNEINTFIGK</sequence>
<dbReference type="GeneID" id="84808058"/>
<evidence type="ECO:0000313" key="2">
    <source>
        <dbReference type="EMBL" id="ATA86709.1"/>
    </source>
</evidence>
<organism evidence="2 3">
    <name type="scientific">Capnocytophaga gingivalis</name>
    <dbReference type="NCBI Taxonomy" id="1017"/>
    <lineage>
        <taxon>Bacteria</taxon>
        <taxon>Pseudomonadati</taxon>
        <taxon>Bacteroidota</taxon>
        <taxon>Flavobacteriia</taxon>
        <taxon>Flavobacteriales</taxon>
        <taxon>Flavobacteriaceae</taxon>
        <taxon>Capnocytophaga</taxon>
    </lineage>
</organism>
<dbReference type="Pfam" id="PF25589">
    <property type="entry name" value="DUF7935"/>
    <property type="match status" value="1"/>
</dbReference>
<evidence type="ECO:0000256" key="1">
    <source>
        <dbReference type="SAM" id="Phobius"/>
    </source>
</evidence>
<dbReference type="EMBL" id="CP022386">
    <property type="protein sequence ID" value="ATA86709.1"/>
    <property type="molecule type" value="Genomic_DNA"/>
</dbReference>
<evidence type="ECO:0000313" key="3">
    <source>
        <dbReference type="Proteomes" id="UP000217250"/>
    </source>
</evidence>
<keyword evidence="1" id="KW-0812">Transmembrane</keyword>
<gene>
    <name evidence="2" type="ORF">CGC50_05735</name>
</gene>
<dbReference type="RefSeq" id="WP_002667580.1">
    <property type="nucleotide sequence ID" value="NZ_CAJPPZ010000061.1"/>
</dbReference>
<dbReference type="InterPro" id="IPR057695">
    <property type="entry name" value="DUF7935"/>
</dbReference>
<dbReference type="OrthoDB" id="1493032at2"/>